<protein>
    <submittedName>
        <fullName evidence="1">Uncharacterized protein</fullName>
    </submittedName>
</protein>
<dbReference type="Proteomes" id="UP000814010">
    <property type="component" value="Unassembled WGS sequence"/>
</dbReference>
<organism evidence="1 2">
    <name type="scientific">Pseudomonas syringae</name>
    <dbReference type="NCBI Taxonomy" id="317"/>
    <lineage>
        <taxon>Bacteria</taxon>
        <taxon>Pseudomonadati</taxon>
        <taxon>Pseudomonadota</taxon>
        <taxon>Gammaproteobacteria</taxon>
        <taxon>Pseudomonadales</taxon>
        <taxon>Pseudomonadaceae</taxon>
        <taxon>Pseudomonas</taxon>
    </lineage>
</organism>
<accession>A0A9Q4FEK0</accession>
<dbReference type="RefSeq" id="WP_152998532.1">
    <property type="nucleotide sequence ID" value="NZ_CAWQUS010000085.1"/>
</dbReference>
<name>A0A9Q4FEK0_PSESX</name>
<sequence length="162" mass="17962">MSKPAPKDCSNHSPKKTRHVWISHDDFYDGDFLRGWHFAVHRVHASALGYSLLPKEKGGVKGYNHLLSDDGVRLSSRSLIFNTPLAASDWNAALKTDLRGIQISSASKGKDGYALVTLYRLNETQSSLINDRILETTQSAVIAYLRYGTDFPPVSDLQESGL</sequence>
<evidence type="ECO:0000313" key="1">
    <source>
        <dbReference type="EMBL" id="MCF5628013.1"/>
    </source>
</evidence>
<proteinExistence type="predicted"/>
<comment type="caution">
    <text evidence="1">The sequence shown here is derived from an EMBL/GenBank/DDBJ whole genome shotgun (WGS) entry which is preliminary data.</text>
</comment>
<evidence type="ECO:0000313" key="2">
    <source>
        <dbReference type="Proteomes" id="UP000814010"/>
    </source>
</evidence>
<dbReference type="EMBL" id="WKAE01000008">
    <property type="protein sequence ID" value="MCF5628013.1"/>
    <property type="molecule type" value="Genomic_DNA"/>
</dbReference>
<gene>
    <name evidence="1" type="ORF">GIV53_01570</name>
</gene>
<dbReference type="AlphaFoldDB" id="A0A9Q4FEK0"/>
<reference evidence="1" key="1">
    <citation type="submission" date="2019-11" db="EMBL/GenBank/DDBJ databases">
        <title>Epiphytic Pseudomonas syringae from cherry orchards.</title>
        <authorList>
            <person name="Hulin M.T."/>
        </authorList>
    </citation>
    <scope>NUCLEOTIDE SEQUENCE</scope>
    <source>
        <strain evidence="1">PA-2-5E</strain>
    </source>
</reference>